<gene>
    <name evidence="3" type="ORF">GCM10009755_27360</name>
</gene>
<dbReference type="Gene3D" id="3.60.110.10">
    <property type="entry name" value="Carbon-nitrogen hydrolase"/>
    <property type="match status" value="1"/>
</dbReference>
<evidence type="ECO:0000259" key="2">
    <source>
        <dbReference type="PROSITE" id="PS50263"/>
    </source>
</evidence>
<dbReference type="CDD" id="cd07576">
    <property type="entry name" value="R-amidase_like"/>
    <property type="match status" value="1"/>
</dbReference>
<dbReference type="InterPro" id="IPR044083">
    <property type="entry name" value="RamA-like"/>
</dbReference>
<dbReference type="EMBL" id="BAAANO010000034">
    <property type="protein sequence ID" value="GAA2014174.1"/>
    <property type="molecule type" value="Genomic_DNA"/>
</dbReference>
<dbReference type="InterPro" id="IPR003010">
    <property type="entry name" value="C-N_Hydrolase"/>
</dbReference>
<dbReference type="InterPro" id="IPR036526">
    <property type="entry name" value="C-N_Hydrolase_sf"/>
</dbReference>
<dbReference type="Proteomes" id="UP001500755">
    <property type="component" value="Unassembled WGS sequence"/>
</dbReference>
<protein>
    <submittedName>
        <fullName evidence="3">Carbon-nitrogen hydrolase family protein</fullName>
    </submittedName>
</protein>
<evidence type="ECO:0000313" key="4">
    <source>
        <dbReference type="Proteomes" id="UP001500755"/>
    </source>
</evidence>
<evidence type="ECO:0000313" key="3">
    <source>
        <dbReference type="EMBL" id="GAA2014174.1"/>
    </source>
</evidence>
<dbReference type="InterPro" id="IPR050345">
    <property type="entry name" value="Aliph_Amidase/BUP"/>
</dbReference>
<keyword evidence="1 3" id="KW-0378">Hydrolase</keyword>
<organism evidence="3 4">
    <name type="scientific">Brevibacterium samyangense</name>
    <dbReference type="NCBI Taxonomy" id="366888"/>
    <lineage>
        <taxon>Bacteria</taxon>
        <taxon>Bacillati</taxon>
        <taxon>Actinomycetota</taxon>
        <taxon>Actinomycetes</taxon>
        <taxon>Micrococcales</taxon>
        <taxon>Brevibacteriaceae</taxon>
        <taxon>Brevibacterium</taxon>
    </lineage>
</organism>
<dbReference type="PANTHER" id="PTHR43674">
    <property type="entry name" value="NITRILASE C965.09-RELATED"/>
    <property type="match status" value="1"/>
</dbReference>
<dbReference type="RefSeq" id="WP_344310602.1">
    <property type="nucleotide sequence ID" value="NZ_BAAANO010000034.1"/>
</dbReference>
<accession>A0ABP5F5C0</accession>
<evidence type="ECO:0000256" key="1">
    <source>
        <dbReference type="ARBA" id="ARBA00022801"/>
    </source>
</evidence>
<dbReference type="Pfam" id="PF00795">
    <property type="entry name" value="CN_hydrolase"/>
    <property type="match status" value="1"/>
</dbReference>
<feature type="domain" description="CN hydrolase" evidence="2">
    <location>
        <begin position="4"/>
        <end position="246"/>
    </location>
</feature>
<reference evidence="4" key="1">
    <citation type="journal article" date="2019" name="Int. J. Syst. Evol. Microbiol.">
        <title>The Global Catalogue of Microorganisms (GCM) 10K type strain sequencing project: providing services to taxonomists for standard genome sequencing and annotation.</title>
        <authorList>
            <consortium name="The Broad Institute Genomics Platform"/>
            <consortium name="The Broad Institute Genome Sequencing Center for Infectious Disease"/>
            <person name="Wu L."/>
            <person name="Ma J."/>
        </authorList>
    </citation>
    <scope>NUCLEOTIDE SEQUENCE [LARGE SCALE GENOMIC DNA]</scope>
    <source>
        <strain evidence="4">JCM 14546</strain>
    </source>
</reference>
<dbReference type="GO" id="GO:0016787">
    <property type="term" value="F:hydrolase activity"/>
    <property type="evidence" value="ECO:0007669"/>
    <property type="project" value="UniProtKB-KW"/>
</dbReference>
<proteinExistence type="predicted"/>
<keyword evidence="4" id="KW-1185">Reference proteome</keyword>
<comment type="caution">
    <text evidence="3">The sequence shown here is derived from an EMBL/GenBank/DDBJ whole genome shotgun (WGS) entry which is preliminary data.</text>
</comment>
<dbReference type="SUPFAM" id="SSF56317">
    <property type="entry name" value="Carbon-nitrogen hydrolase"/>
    <property type="match status" value="1"/>
</dbReference>
<name>A0ABP5F5C0_9MICO</name>
<sequence>MSILTIAAWQAEGRLTDVEANTDSVRAAARWAKEMEADLLITPEMFLSGYNVPRADLEAQADVDHAGIVAGIAQEVGIGIVAGVPEFVDTPHPAGRGIYNTSVLVSDTGEVLMRHRKYQLFGDLDRGLFLPGEAPVTTAEFKGVTIGSMICFDVEFPESVRAARRAGVELLAVPTAQMTGYAPVNEHVIPARAWDNGLYLAYVNRVGTENDLTYIGQSSICSPYGERLAGLGAEAKEEMLFATIDTEIVAQARTENPYLEELRG</sequence>
<dbReference type="PANTHER" id="PTHR43674:SF2">
    <property type="entry name" value="BETA-UREIDOPROPIONASE"/>
    <property type="match status" value="1"/>
</dbReference>
<dbReference type="PROSITE" id="PS50263">
    <property type="entry name" value="CN_HYDROLASE"/>
    <property type="match status" value="1"/>
</dbReference>